<feature type="transmembrane region" description="Helical" evidence="1">
    <location>
        <begin position="114"/>
        <end position="134"/>
    </location>
</feature>
<keyword evidence="1" id="KW-0472">Membrane</keyword>
<evidence type="ECO:0000313" key="2">
    <source>
        <dbReference type="EMBL" id="OMJ10492.1"/>
    </source>
</evidence>
<dbReference type="EMBL" id="LSSM01006579">
    <property type="protein sequence ID" value="OMJ10492.1"/>
    <property type="molecule type" value="Genomic_DNA"/>
</dbReference>
<gene>
    <name evidence="2" type="ORF">AYI69_g10222</name>
</gene>
<comment type="caution">
    <text evidence="2">The sequence shown here is derived from an EMBL/GenBank/DDBJ whole genome shotgun (WGS) entry which is preliminary data.</text>
</comment>
<reference evidence="3" key="1">
    <citation type="submission" date="2017-01" db="EMBL/GenBank/DDBJ databases">
        <authorList>
            <person name="Wang Y."/>
            <person name="White M."/>
            <person name="Kvist S."/>
            <person name="Moncalvo J.-M."/>
        </authorList>
    </citation>
    <scope>NUCLEOTIDE SEQUENCE [LARGE SCALE GENOMIC DNA]</scope>
    <source>
        <strain evidence="3">ID-206-W2</strain>
    </source>
</reference>
<evidence type="ECO:0000313" key="3">
    <source>
        <dbReference type="Proteomes" id="UP000187429"/>
    </source>
</evidence>
<organism evidence="2 3">
    <name type="scientific">Smittium culicis</name>
    <dbReference type="NCBI Taxonomy" id="133412"/>
    <lineage>
        <taxon>Eukaryota</taxon>
        <taxon>Fungi</taxon>
        <taxon>Fungi incertae sedis</taxon>
        <taxon>Zoopagomycota</taxon>
        <taxon>Kickxellomycotina</taxon>
        <taxon>Harpellomycetes</taxon>
        <taxon>Harpellales</taxon>
        <taxon>Legeriomycetaceae</taxon>
        <taxon>Smittium</taxon>
    </lineage>
</organism>
<name>A0A1R1X7A8_9FUNG</name>
<dbReference type="Proteomes" id="UP000187429">
    <property type="component" value="Unassembled WGS sequence"/>
</dbReference>
<protein>
    <submittedName>
        <fullName evidence="2">Uncharacterized protein</fullName>
    </submittedName>
</protein>
<sequence>MGEEEGGTYLDDDSGGPVDELGAAAGLVYFLAAVAGTSDKGLIYILVVNNDHFLVATRRQGLRERLYQIVLHDGTSQIIYVFAKQFAVIKKKRGGGEGRATFVKSWIDLGVRKFFGGVIVFCGANIAVASGGTVMNTVGRRNGKIVDKLNLFVYFVKLLFLGKLAANCVQIPALAFFLGHWLKYYI</sequence>
<evidence type="ECO:0000256" key="1">
    <source>
        <dbReference type="SAM" id="Phobius"/>
    </source>
</evidence>
<keyword evidence="3" id="KW-1185">Reference proteome</keyword>
<dbReference type="AlphaFoldDB" id="A0A1R1X7A8"/>
<accession>A0A1R1X7A8</accession>
<keyword evidence="1" id="KW-1133">Transmembrane helix</keyword>
<feature type="transmembrane region" description="Helical" evidence="1">
    <location>
        <begin position="154"/>
        <end position="178"/>
    </location>
</feature>
<keyword evidence="1" id="KW-0812">Transmembrane</keyword>
<proteinExistence type="predicted"/>